<dbReference type="InterPro" id="IPR036291">
    <property type="entry name" value="NAD(P)-bd_dom_sf"/>
</dbReference>
<dbReference type="PANTHER" id="PTHR43976">
    <property type="entry name" value="SHORT CHAIN DEHYDROGENASE"/>
    <property type="match status" value="1"/>
</dbReference>
<dbReference type="PRINTS" id="PR00080">
    <property type="entry name" value="SDRFAMILY"/>
</dbReference>
<comment type="caution">
    <text evidence="3">The sequence shown here is derived from an EMBL/GenBank/DDBJ whole genome shotgun (WGS) entry which is preliminary data.</text>
</comment>
<organism evidence="3 4">
    <name type="scientific">Apiosordaria backusii</name>
    <dbReference type="NCBI Taxonomy" id="314023"/>
    <lineage>
        <taxon>Eukaryota</taxon>
        <taxon>Fungi</taxon>
        <taxon>Dikarya</taxon>
        <taxon>Ascomycota</taxon>
        <taxon>Pezizomycotina</taxon>
        <taxon>Sordariomycetes</taxon>
        <taxon>Sordariomycetidae</taxon>
        <taxon>Sordariales</taxon>
        <taxon>Lasiosphaeriaceae</taxon>
        <taxon>Apiosordaria</taxon>
    </lineage>
</organism>
<gene>
    <name evidence="3" type="ORF">B0T21DRAFT_348777</name>
</gene>
<sequence length="281" mass="30168">MPNPPQQHLTFFITGSCLGHGLLLSRLVLDKGHNLIATSRSPSRTPDFVDEILSHPCPGNGSSSTSTTFPPGVINDPETSQNVDIDVLVNSAGFSIHAPAELLEGDELRDVMDTMYFGPARLMRAVLPFMRQRKREVIVNRSSGPGLEARESMGGYAAAKAALDGFSKVLAKEVASSGVRVLTIELGAFTTNMGDNARAGRRYIEEDLPGDYVGSMADEITKMLVEKNCGGVADGDPEKAVRAVDEVIVGEGVGEGKQRERMLAAFGQGCCKESEERDRRG</sequence>
<dbReference type="InterPro" id="IPR020904">
    <property type="entry name" value="Sc_DH/Rdtase_CS"/>
</dbReference>
<dbReference type="PANTHER" id="PTHR43976:SF6">
    <property type="entry name" value="OXIDOREDUCTASE, PUTATIVE (AFU_ORTHOLOGUE AFUA_1G13950)-RELATED"/>
    <property type="match status" value="1"/>
</dbReference>
<dbReference type="PROSITE" id="PS00061">
    <property type="entry name" value="ADH_SHORT"/>
    <property type="match status" value="1"/>
</dbReference>
<dbReference type="InterPro" id="IPR002347">
    <property type="entry name" value="SDR_fam"/>
</dbReference>
<dbReference type="AlphaFoldDB" id="A0AA40BM34"/>
<evidence type="ECO:0000313" key="4">
    <source>
        <dbReference type="Proteomes" id="UP001172159"/>
    </source>
</evidence>
<keyword evidence="1" id="KW-0521">NADP</keyword>
<dbReference type="SUPFAM" id="SSF51735">
    <property type="entry name" value="NAD(P)-binding Rossmann-fold domains"/>
    <property type="match status" value="1"/>
</dbReference>
<dbReference type="InterPro" id="IPR051911">
    <property type="entry name" value="SDR_oxidoreductase"/>
</dbReference>
<evidence type="ECO:0000256" key="2">
    <source>
        <dbReference type="RuleBase" id="RU000363"/>
    </source>
</evidence>
<keyword evidence="4" id="KW-1185">Reference proteome</keyword>
<reference evidence="3" key="1">
    <citation type="submission" date="2023-06" db="EMBL/GenBank/DDBJ databases">
        <title>Genome-scale phylogeny and comparative genomics of the fungal order Sordariales.</title>
        <authorList>
            <consortium name="Lawrence Berkeley National Laboratory"/>
            <person name="Hensen N."/>
            <person name="Bonometti L."/>
            <person name="Westerberg I."/>
            <person name="Brannstrom I.O."/>
            <person name="Guillou S."/>
            <person name="Cros-Aarteil S."/>
            <person name="Calhoun S."/>
            <person name="Haridas S."/>
            <person name="Kuo A."/>
            <person name="Mondo S."/>
            <person name="Pangilinan J."/>
            <person name="Riley R."/>
            <person name="Labutti K."/>
            <person name="Andreopoulos B."/>
            <person name="Lipzen A."/>
            <person name="Chen C."/>
            <person name="Yanf M."/>
            <person name="Daum C."/>
            <person name="Ng V."/>
            <person name="Clum A."/>
            <person name="Steindorff A."/>
            <person name="Ohm R."/>
            <person name="Martin F."/>
            <person name="Silar P."/>
            <person name="Natvig D."/>
            <person name="Lalanne C."/>
            <person name="Gautier V."/>
            <person name="Ament-Velasquez S.L."/>
            <person name="Kruys A."/>
            <person name="Hutchinson M.I."/>
            <person name="Powell A.J."/>
            <person name="Barry K."/>
            <person name="Miller A.N."/>
            <person name="Grigoriev I.V."/>
            <person name="Debuchy R."/>
            <person name="Gladieux P."/>
            <person name="Thoren M.H."/>
            <person name="Johannesson H."/>
        </authorList>
    </citation>
    <scope>NUCLEOTIDE SEQUENCE</scope>
    <source>
        <strain evidence="3">CBS 540.89</strain>
    </source>
</reference>
<accession>A0AA40BM34</accession>
<dbReference type="Proteomes" id="UP001172159">
    <property type="component" value="Unassembled WGS sequence"/>
</dbReference>
<dbReference type="PRINTS" id="PR00081">
    <property type="entry name" value="GDHRDH"/>
</dbReference>
<comment type="similarity">
    <text evidence="2">Belongs to the short-chain dehydrogenases/reductases (SDR) family.</text>
</comment>
<name>A0AA40BM34_9PEZI</name>
<evidence type="ECO:0000313" key="3">
    <source>
        <dbReference type="EMBL" id="KAK0736752.1"/>
    </source>
</evidence>
<evidence type="ECO:0000256" key="1">
    <source>
        <dbReference type="ARBA" id="ARBA00022857"/>
    </source>
</evidence>
<proteinExistence type="inferred from homology"/>
<dbReference type="Gene3D" id="3.40.50.720">
    <property type="entry name" value="NAD(P)-binding Rossmann-like Domain"/>
    <property type="match status" value="1"/>
</dbReference>
<protein>
    <submittedName>
        <fullName evidence="3">Uncharacterized protein</fullName>
    </submittedName>
</protein>
<dbReference type="Pfam" id="PF00106">
    <property type="entry name" value="adh_short"/>
    <property type="match status" value="1"/>
</dbReference>
<dbReference type="EMBL" id="JAUKTV010000006">
    <property type="protein sequence ID" value="KAK0736752.1"/>
    <property type="molecule type" value="Genomic_DNA"/>
</dbReference>